<evidence type="ECO:0000256" key="8">
    <source>
        <dbReference type="RuleBase" id="RU361166"/>
    </source>
</evidence>
<evidence type="ECO:0000313" key="10">
    <source>
        <dbReference type="EMBL" id="QCB93952.1"/>
    </source>
</evidence>
<dbReference type="InterPro" id="IPR007110">
    <property type="entry name" value="Ig-like_dom"/>
</dbReference>
<dbReference type="GO" id="GO:0008810">
    <property type="term" value="F:cellulase activity"/>
    <property type="evidence" value="ECO:0007669"/>
    <property type="project" value="UniProtKB-EC"/>
</dbReference>
<dbReference type="Gene3D" id="2.60.40.10">
    <property type="entry name" value="Immunoglobulins"/>
    <property type="match status" value="3"/>
</dbReference>
<dbReference type="Pfam" id="PF02927">
    <property type="entry name" value="CelD_N"/>
    <property type="match status" value="1"/>
</dbReference>
<gene>
    <name evidence="10" type="ORF">E5225_10645</name>
</gene>
<dbReference type="InterPro" id="IPR036179">
    <property type="entry name" value="Ig-like_dom_sf"/>
</dbReference>
<dbReference type="Pfam" id="PF02018">
    <property type="entry name" value="CBM_4_9"/>
    <property type="match status" value="1"/>
</dbReference>
<dbReference type="InterPro" id="IPR001701">
    <property type="entry name" value="Glyco_hydro_9"/>
</dbReference>
<evidence type="ECO:0000259" key="9">
    <source>
        <dbReference type="PROSITE" id="PS50835"/>
    </source>
</evidence>
<dbReference type="SUPFAM" id="SSF49785">
    <property type="entry name" value="Galactose-binding domain-like"/>
    <property type="match status" value="2"/>
</dbReference>
<sequence>MVSRSRTRAARTGAALTSGVAAVALAVVGALPAAGALIVDGSFEDGPGAWVAYGHEGEIDTGSGALCVDVPAGSAQYGVGVVLNGVAIEAGSTYTFAYTATASTDVTIRALIGQNGAPYGTVLDTSPALTSTPTPVEEVFTAAASYPAAPTADEPEGQIAFQLGGVSEEAWTFCLDDVSLSSDSELLPHTSFAEGLGPWSLYGTGDPRFADGEMCVDLPGGQSNPWDAGLSFTGLPIDADQNYVLSFTARTTPATPVRVIVGEGGGAFRTAFEQASAPLGTEASTLEYAFTSTLTFPPDGAAPGQVAFHLGKSGAYEFCISDVSLTTSATPPPPYEPDTGPRVRVNQVGYLPQGPKRATLVTDATEAVAWQLLDAAGDTVAEGTTTPAGHDASADADVHVVDFSDVDATGEGFTLVADGETSRPFAIAADLYEQLRYDALNYFYLARSGTPIEADIVGEEYAREAGHVGVPPNQGDTDVPCIGPREYYDGWTCDYTLDVTGGWYDAGDHGKYVVNGGISVAQLLSTYERTLTAPTARAGALDDGTLRLPETGNYVPDVLDEARWELEWMLTMVAPAGEYAGLVHHKIHDEGWTGLPLAPADDPQVRSLHRPSTAATLNLAAAAAQGARLFREYDAAFADELLAAARSAYDAAQAHPDLYAPAAAGSDGGGPYDDRDVTDEFYWAAAELFTTTGEDRYAADVTASPHHTGEVFGPGGFSWGSTAALGRLTLATVPTALADRDAVRASVVAASDEYLAAQADHAFGSVYSPTGGAYDWGSNSSVANILVVMATAYDLTGDRRHLDGVLEGLDYLFGRNALNQSYVTGWGTVYSQNQHSRWFAAQLDPALPHPPPGSLAGGPNSMTGTWDPTMQAAFTEGCAPARCYLDDITSWASNEITINWNSALSWVASFVADQGDGAPATVAPVVTGQPTGATVALGATATLTAAASGVPAPTVQWQVRRGDAAWADVPGATSGTLEVTVTAAEDGARYRAVFTNAAGTATTQEATVAVVRSAPVVTRQPQAVSARLGSWATFDAAASGYPTPTVRWQFRWFSGPWLPVPGASSATLRVPVTPFGYGTQYRAVFTNGEGTAATQAARLTVRLGR</sequence>
<dbReference type="SUPFAM" id="SSF48726">
    <property type="entry name" value="Immunoglobulin"/>
    <property type="match status" value="2"/>
</dbReference>
<dbReference type="OrthoDB" id="9758662at2"/>
<evidence type="ECO:0000256" key="6">
    <source>
        <dbReference type="PROSITE-ProRule" id="PRU10059"/>
    </source>
</evidence>
<dbReference type="Gene3D" id="2.60.120.260">
    <property type="entry name" value="Galactose-binding domain-like"/>
    <property type="match status" value="2"/>
</dbReference>
<comment type="catalytic activity">
    <reaction evidence="8">
        <text>Endohydrolysis of (1-&gt;4)-beta-D-glucosidic linkages in cellulose, lichenin and cereal beta-D-glucans.</text>
        <dbReference type="EC" id="3.2.1.4"/>
    </reaction>
</comment>
<feature type="domain" description="Ig-like" evidence="9">
    <location>
        <begin position="924"/>
        <end position="1009"/>
    </location>
</feature>
<dbReference type="AlphaFoldDB" id="A0A4P7SIN7"/>
<dbReference type="CDD" id="cd02850">
    <property type="entry name" value="E_set_Cellulase_N"/>
    <property type="match status" value="1"/>
</dbReference>
<evidence type="ECO:0000256" key="4">
    <source>
        <dbReference type="ARBA" id="ARBA00023295"/>
    </source>
</evidence>
<keyword evidence="8" id="KW-0136">Cellulose degradation</keyword>
<reference evidence="10 11" key="1">
    <citation type="submission" date="2019-04" db="EMBL/GenBank/DDBJ databases">
        <title>Isolation and identification of Cellulomonas shaoxiangyii sp. Nov. isolated from feces of the Tibetan antelopes (Pantholops hodgsonii) in the Qinghai-Tibet plateau of China.</title>
        <authorList>
            <person name="Tian Z."/>
        </authorList>
    </citation>
    <scope>NUCLEOTIDE SEQUENCE [LARGE SCALE GENOMIC DNA]</scope>
    <source>
        <strain evidence="10 11">Z28</strain>
    </source>
</reference>
<dbReference type="SUPFAM" id="SSF81296">
    <property type="entry name" value="E set domains"/>
    <property type="match status" value="1"/>
</dbReference>
<dbReference type="PROSITE" id="PS00592">
    <property type="entry name" value="GH9_2"/>
    <property type="match status" value="1"/>
</dbReference>
<comment type="similarity">
    <text evidence="1 6 8">Belongs to the glycosyl hydrolase 9 (cellulase E) family.</text>
</comment>
<keyword evidence="2 6" id="KW-0378">Hydrolase</keyword>
<dbReference type="SMART" id="SM00409">
    <property type="entry name" value="IG"/>
    <property type="match status" value="2"/>
</dbReference>
<dbReference type="EMBL" id="CP039291">
    <property type="protein sequence ID" value="QCB93952.1"/>
    <property type="molecule type" value="Genomic_DNA"/>
</dbReference>
<dbReference type="GO" id="GO:0030245">
    <property type="term" value="P:cellulose catabolic process"/>
    <property type="evidence" value="ECO:0007669"/>
    <property type="project" value="UniProtKB-KW"/>
</dbReference>
<dbReference type="InterPro" id="IPR013098">
    <property type="entry name" value="Ig_I-set"/>
</dbReference>
<dbReference type="InterPro" id="IPR013783">
    <property type="entry name" value="Ig-like_fold"/>
</dbReference>
<evidence type="ECO:0000256" key="7">
    <source>
        <dbReference type="PROSITE-ProRule" id="PRU10060"/>
    </source>
</evidence>
<keyword evidence="3 6" id="KW-0119">Carbohydrate metabolism</keyword>
<dbReference type="Gene3D" id="1.50.10.10">
    <property type="match status" value="1"/>
</dbReference>
<dbReference type="InterPro" id="IPR014756">
    <property type="entry name" value="Ig_E-set"/>
</dbReference>
<dbReference type="InterPro" id="IPR012341">
    <property type="entry name" value="6hp_glycosidase-like_sf"/>
</dbReference>
<evidence type="ECO:0000313" key="11">
    <source>
        <dbReference type="Proteomes" id="UP000296469"/>
    </source>
</evidence>
<accession>A0A4P7SIN7</accession>
<feature type="active site" evidence="7">
    <location>
        <position position="886"/>
    </location>
</feature>
<dbReference type="SUPFAM" id="SSF48208">
    <property type="entry name" value="Six-hairpin glycosidases"/>
    <property type="match status" value="1"/>
</dbReference>
<protein>
    <recommendedName>
        <fullName evidence="8">Endoglucanase</fullName>
        <ecNumber evidence="8">3.2.1.4</ecNumber>
    </recommendedName>
</protein>
<dbReference type="InterPro" id="IPR018221">
    <property type="entry name" value="Glyco_hydro_9_His_AS"/>
</dbReference>
<dbReference type="InterPro" id="IPR033126">
    <property type="entry name" value="Glyco_hydro_9_Asp/Glu_AS"/>
</dbReference>
<dbReference type="Proteomes" id="UP000296469">
    <property type="component" value="Chromosome"/>
</dbReference>
<dbReference type="InterPro" id="IPR003305">
    <property type="entry name" value="CenC_carb-bd"/>
</dbReference>
<keyword evidence="5 6" id="KW-0624">Polysaccharide degradation</keyword>
<name>A0A4P7SIN7_9CELL</name>
<dbReference type="EC" id="3.2.1.4" evidence="8"/>
<evidence type="ECO:0000256" key="1">
    <source>
        <dbReference type="ARBA" id="ARBA00007072"/>
    </source>
</evidence>
<dbReference type="InterPro" id="IPR003599">
    <property type="entry name" value="Ig_sub"/>
</dbReference>
<evidence type="ECO:0000256" key="5">
    <source>
        <dbReference type="ARBA" id="ARBA00023326"/>
    </source>
</evidence>
<dbReference type="Pfam" id="PF07679">
    <property type="entry name" value="I-set"/>
    <property type="match status" value="1"/>
</dbReference>
<dbReference type="KEGG" id="celz:E5225_10645"/>
<evidence type="ECO:0000256" key="3">
    <source>
        <dbReference type="ARBA" id="ARBA00023277"/>
    </source>
</evidence>
<organism evidence="10 11">
    <name type="scientific">Cellulomonas shaoxiangyii</name>
    <dbReference type="NCBI Taxonomy" id="2566013"/>
    <lineage>
        <taxon>Bacteria</taxon>
        <taxon>Bacillati</taxon>
        <taxon>Actinomycetota</taxon>
        <taxon>Actinomycetes</taxon>
        <taxon>Micrococcales</taxon>
        <taxon>Cellulomonadaceae</taxon>
        <taxon>Cellulomonas</taxon>
    </lineage>
</organism>
<dbReference type="Pfam" id="PF00759">
    <property type="entry name" value="Glyco_hydro_9"/>
    <property type="match status" value="1"/>
</dbReference>
<dbReference type="PANTHER" id="PTHR22298">
    <property type="entry name" value="ENDO-1,4-BETA-GLUCANASE"/>
    <property type="match status" value="1"/>
</dbReference>
<dbReference type="RefSeq" id="WP_135972532.1">
    <property type="nucleotide sequence ID" value="NZ_CP039291.1"/>
</dbReference>
<proteinExistence type="inferred from homology"/>
<dbReference type="PROSITE" id="PS00698">
    <property type="entry name" value="GH9_3"/>
    <property type="match status" value="1"/>
</dbReference>
<evidence type="ECO:0000256" key="2">
    <source>
        <dbReference type="ARBA" id="ARBA00022801"/>
    </source>
</evidence>
<dbReference type="InterPro" id="IPR008928">
    <property type="entry name" value="6-hairpin_glycosidase_sf"/>
</dbReference>
<keyword evidence="4 6" id="KW-0326">Glycosidase</keyword>
<dbReference type="InterPro" id="IPR008979">
    <property type="entry name" value="Galactose-bd-like_sf"/>
</dbReference>
<feature type="active site" evidence="7">
    <location>
        <position position="895"/>
    </location>
</feature>
<keyword evidence="11" id="KW-1185">Reference proteome</keyword>
<dbReference type="InterPro" id="IPR004197">
    <property type="entry name" value="Cellulase_Ig-like"/>
</dbReference>
<dbReference type="PROSITE" id="PS50835">
    <property type="entry name" value="IG_LIKE"/>
    <property type="match status" value="1"/>
</dbReference>
<feature type="active site" evidence="6">
    <location>
        <position position="835"/>
    </location>
</feature>